<dbReference type="Proteomes" id="UP001597472">
    <property type="component" value="Unassembled WGS sequence"/>
</dbReference>
<dbReference type="InterPro" id="IPR012938">
    <property type="entry name" value="Glc/Sorbosone_DH"/>
</dbReference>
<evidence type="ECO:0000259" key="4">
    <source>
        <dbReference type="Pfam" id="PF18962"/>
    </source>
</evidence>
<dbReference type="SUPFAM" id="SSF50952">
    <property type="entry name" value="Soluble quinoprotein glucose dehydrogenase"/>
    <property type="match status" value="1"/>
</dbReference>
<proteinExistence type="predicted"/>
<dbReference type="PANTHER" id="PTHR19328:SF75">
    <property type="entry name" value="ALDOSE SUGAR DEHYDROGENASE YLII"/>
    <property type="match status" value="1"/>
</dbReference>
<feature type="signal peptide" evidence="2">
    <location>
        <begin position="1"/>
        <end position="18"/>
    </location>
</feature>
<keyword evidence="1 2" id="KW-0732">Signal</keyword>
<feature type="domain" description="Secretion system C-terminal sorting" evidence="4">
    <location>
        <begin position="392"/>
        <end position="464"/>
    </location>
</feature>
<dbReference type="RefSeq" id="WP_376893946.1">
    <property type="nucleotide sequence ID" value="NZ_JBHULS010000004.1"/>
</dbReference>
<reference evidence="6" key="1">
    <citation type="journal article" date="2019" name="Int. J. Syst. Evol. Microbiol.">
        <title>The Global Catalogue of Microorganisms (GCM) 10K type strain sequencing project: providing services to taxonomists for standard genome sequencing and annotation.</title>
        <authorList>
            <consortium name="The Broad Institute Genomics Platform"/>
            <consortium name="The Broad Institute Genome Sequencing Center for Infectious Disease"/>
            <person name="Wu L."/>
            <person name="Ma J."/>
        </authorList>
    </citation>
    <scope>NUCLEOTIDE SEQUENCE [LARGE SCALE GENOMIC DNA]</scope>
    <source>
        <strain evidence="6">KCTC 42587</strain>
    </source>
</reference>
<dbReference type="InterPro" id="IPR026444">
    <property type="entry name" value="Secre_tail"/>
</dbReference>
<accession>A0ABW5KV02</accession>
<evidence type="ECO:0000313" key="6">
    <source>
        <dbReference type="Proteomes" id="UP001597472"/>
    </source>
</evidence>
<evidence type="ECO:0000259" key="3">
    <source>
        <dbReference type="Pfam" id="PF07995"/>
    </source>
</evidence>
<dbReference type="Pfam" id="PF18962">
    <property type="entry name" value="Por_Secre_tail"/>
    <property type="match status" value="1"/>
</dbReference>
<gene>
    <name evidence="5" type="ORF">ACFSQP_09865</name>
</gene>
<dbReference type="InterPro" id="IPR011042">
    <property type="entry name" value="6-blade_b-propeller_TolB-like"/>
</dbReference>
<evidence type="ECO:0000256" key="2">
    <source>
        <dbReference type="SAM" id="SignalP"/>
    </source>
</evidence>
<comment type="caution">
    <text evidence="5">The sequence shown here is derived from an EMBL/GenBank/DDBJ whole genome shotgun (WGS) entry which is preliminary data.</text>
</comment>
<keyword evidence="6" id="KW-1185">Reference proteome</keyword>
<evidence type="ECO:0000313" key="5">
    <source>
        <dbReference type="EMBL" id="MFD2552120.1"/>
    </source>
</evidence>
<dbReference type="Gene3D" id="2.120.10.30">
    <property type="entry name" value="TolB, C-terminal domain"/>
    <property type="match status" value="1"/>
</dbReference>
<dbReference type="NCBIfam" id="TIGR04183">
    <property type="entry name" value="Por_Secre_tail"/>
    <property type="match status" value="1"/>
</dbReference>
<dbReference type="PANTHER" id="PTHR19328">
    <property type="entry name" value="HEDGEHOG-INTERACTING PROTEIN"/>
    <property type="match status" value="1"/>
</dbReference>
<dbReference type="Pfam" id="PF07995">
    <property type="entry name" value="GSDH"/>
    <property type="match status" value="1"/>
</dbReference>
<sequence>MKLVTIILILWSGCNLFAQQLTFNLHAAGFNNPVGLKHANDNRLFVVEKAGLIKIIDAQQNVLTTPFLNIDNLVSNSGGERGLLGLAFHPNYASNGYFYVNYINNSGNTVISRFSTSTTNANVATANSELILLTINQPYGNHNGGDMAFGPDGYLYIATGDGGSGGDPENRSQDLTTLLGKLLRIDVNQATNGNNYGIPQDNPFINTPNALNEIWAYGLRNPWRFSFDTVNNTIWIADVGQNNIEEINAVNTTTAGINYGWRCYEGNAPYNTSGCPDPNTLQFPVAQYTHTGSGNFKCSITGGYVYRGAAFPNFIGKYFFADYCSDEVGILSFENNAWNMSFTPPLNNKGFTSFGEDSAGELYIVASLTGEVFKITDANLSVEETNKINIQLYPNPAKTEVNVRATNSSITLQKVLVYSADGKYLETNWGKNSSLITINTANLAKGLYFLEIYDSNNRIFTKKIAKN</sequence>
<feature type="domain" description="Glucose/Sorbosone dehydrogenase" evidence="3">
    <location>
        <begin position="30"/>
        <end position="336"/>
    </location>
</feature>
<organism evidence="5 6">
    <name type="scientific">Bizionia sediminis</name>
    <dbReference type="NCBI Taxonomy" id="1737064"/>
    <lineage>
        <taxon>Bacteria</taxon>
        <taxon>Pseudomonadati</taxon>
        <taxon>Bacteroidota</taxon>
        <taxon>Flavobacteriia</taxon>
        <taxon>Flavobacteriales</taxon>
        <taxon>Flavobacteriaceae</taxon>
        <taxon>Bizionia</taxon>
    </lineage>
</organism>
<dbReference type="EMBL" id="JBHULS010000004">
    <property type="protein sequence ID" value="MFD2552120.1"/>
    <property type="molecule type" value="Genomic_DNA"/>
</dbReference>
<name>A0ABW5KV02_9FLAO</name>
<evidence type="ECO:0000256" key="1">
    <source>
        <dbReference type="ARBA" id="ARBA00022729"/>
    </source>
</evidence>
<dbReference type="InterPro" id="IPR011041">
    <property type="entry name" value="Quinoprot_gluc/sorb_DH_b-prop"/>
</dbReference>
<protein>
    <submittedName>
        <fullName evidence="5">PQQ-dependent sugar dehydrogenase</fullName>
    </submittedName>
</protein>
<feature type="chain" id="PRO_5047423490" evidence="2">
    <location>
        <begin position="19"/>
        <end position="467"/>
    </location>
</feature>